<dbReference type="AlphaFoldDB" id="A0AAV5VZ07"/>
<dbReference type="InterPro" id="IPR000276">
    <property type="entry name" value="GPCR_Rhodpsn"/>
</dbReference>
<feature type="transmembrane region" description="Helical" evidence="5">
    <location>
        <begin position="50"/>
        <end position="73"/>
    </location>
</feature>
<proteinExistence type="predicted"/>
<keyword evidence="3 5" id="KW-1133">Transmembrane helix</keyword>
<dbReference type="SUPFAM" id="SSF81321">
    <property type="entry name" value="Family A G protein-coupled receptor-like"/>
    <property type="match status" value="1"/>
</dbReference>
<feature type="transmembrane region" description="Helical" evidence="5">
    <location>
        <begin position="96"/>
        <end position="116"/>
    </location>
</feature>
<organism evidence="6 7">
    <name type="scientific">Pristionchus fissidentatus</name>
    <dbReference type="NCBI Taxonomy" id="1538716"/>
    <lineage>
        <taxon>Eukaryota</taxon>
        <taxon>Metazoa</taxon>
        <taxon>Ecdysozoa</taxon>
        <taxon>Nematoda</taxon>
        <taxon>Chromadorea</taxon>
        <taxon>Rhabditida</taxon>
        <taxon>Rhabditina</taxon>
        <taxon>Diplogasteromorpha</taxon>
        <taxon>Diplogasteroidea</taxon>
        <taxon>Neodiplogasteridae</taxon>
        <taxon>Pristionchus</taxon>
    </lineage>
</organism>
<dbReference type="Pfam" id="PF10320">
    <property type="entry name" value="7TM_GPCR_Srsx"/>
    <property type="match status" value="1"/>
</dbReference>
<feature type="non-terminal residue" evidence="6">
    <location>
        <position position="124"/>
    </location>
</feature>
<dbReference type="SMART" id="SM01381">
    <property type="entry name" value="7TM_GPCR_Srsx"/>
    <property type="match status" value="1"/>
</dbReference>
<feature type="non-terminal residue" evidence="6">
    <location>
        <position position="1"/>
    </location>
</feature>
<name>A0AAV5VZ07_9BILA</name>
<evidence type="ECO:0000256" key="3">
    <source>
        <dbReference type="ARBA" id="ARBA00022989"/>
    </source>
</evidence>
<reference evidence="6" key="1">
    <citation type="submission" date="2023-10" db="EMBL/GenBank/DDBJ databases">
        <title>Genome assembly of Pristionchus species.</title>
        <authorList>
            <person name="Yoshida K."/>
            <person name="Sommer R.J."/>
        </authorList>
    </citation>
    <scope>NUCLEOTIDE SEQUENCE</scope>
    <source>
        <strain evidence="6">RS5133</strain>
    </source>
</reference>
<protein>
    <recommendedName>
        <fullName evidence="8">G protein-coupled receptor</fullName>
    </recommendedName>
</protein>
<gene>
    <name evidence="6" type="ORF">PFISCL1PPCAC_15269</name>
</gene>
<keyword evidence="7" id="KW-1185">Reference proteome</keyword>
<dbReference type="InterPro" id="IPR019424">
    <property type="entry name" value="7TM_GPCR_Srsx"/>
</dbReference>
<dbReference type="PANTHER" id="PTHR23360">
    <property type="entry name" value="G-PROTEIN COUPLED RECEPTORS FAMILY 1 PROFILE DOMAIN-CONTAINING PROTEIN-RELATED"/>
    <property type="match status" value="1"/>
</dbReference>
<dbReference type="GO" id="GO:0004930">
    <property type="term" value="F:G protein-coupled receptor activity"/>
    <property type="evidence" value="ECO:0007669"/>
    <property type="project" value="InterPro"/>
</dbReference>
<dbReference type="PANTHER" id="PTHR23360:SF16">
    <property type="entry name" value="G-PROTEIN COUPLED RECEPTORS FAMILY 1 PROFILE DOMAIN-CONTAINING PROTEIN"/>
    <property type="match status" value="1"/>
</dbReference>
<evidence type="ECO:0000256" key="5">
    <source>
        <dbReference type="SAM" id="Phobius"/>
    </source>
</evidence>
<dbReference type="InterPro" id="IPR047130">
    <property type="entry name" value="7TM_GPCR_Srsx_nematod"/>
</dbReference>
<feature type="transmembrane region" description="Helical" evidence="5">
    <location>
        <begin position="15"/>
        <end position="38"/>
    </location>
</feature>
<evidence type="ECO:0008006" key="8">
    <source>
        <dbReference type="Google" id="ProtNLM"/>
    </source>
</evidence>
<evidence type="ECO:0000256" key="2">
    <source>
        <dbReference type="ARBA" id="ARBA00022692"/>
    </source>
</evidence>
<comment type="subcellular location">
    <subcellularLocation>
        <location evidence="1">Membrane</location>
    </subcellularLocation>
</comment>
<keyword evidence="2 5" id="KW-0812">Transmembrane</keyword>
<sequence length="124" mass="13732">DDVMLSNLSCFHHSVHGIFCLSVQSFLGLTIGFDRLLAVTFPTKYNSLPLFIHAIFIFSSLIFATLITLIGYFDSKSTVIVPVCMPPTAFNVSSRLIWIGASFILGLFTLLVYVVAHVKCTKLQ</sequence>
<evidence type="ECO:0000256" key="4">
    <source>
        <dbReference type="ARBA" id="ARBA00023136"/>
    </source>
</evidence>
<accession>A0AAV5VZ07</accession>
<keyword evidence="4 5" id="KW-0472">Membrane</keyword>
<dbReference type="GO" id="GO:0016020">
    <property type="term" value="C:membrane"/>
    <property type="evidence" value="ECO:0007669"/>
    <property type="project" value="UniProtKB-SubCell"/>
</dbReference>
<evidence type="ECO:0000313" key="7">
    <source>
        <dbReference type="Proteomes" id="UP001432322"/>
    </source>
</evidence>
<evidence type="ECO:0000256" key="1">
    <source>
        <dbReference type="ARBA" id="ARBA00004370"/>
    </source>
</evidence>
<dbReference type="Proteomes" id="UP001432322">
    <property type="component" value="Unassembled WGS sequence"/>
</dbReference>
<comment type="caution">
    <text evidence="6">The sequence shown here is derived from an EMBL/GenBank/DDBJ whole genome shotgun (WGS) entry which is preliminary data.</text>
</comment>
<dbReference type="EMBL" id="BTSY01000004">
    <property type="protein sequence ID" value="GMT23972.1"/>
    <property type="molecule type" value="Genomic_DNA"/>
</dbReference>
<dbReference type="Gene3D" id="1.20.1070.10">
    <property type="entry name" value="Rhodopsin 7-helix transmembrane proteins"/>
    <property type="match status" value="1"/>
</dbReference>
<evidence type="ECO:0000313" key="6">
    <source>
        <dbReference type="EMBL" id="GMT23972.1"/>
    </source>
</evidence>